<organism evidence="1 2">
    <name type="scientific">Shewanella yunxiaonensis</name>
    <dbReference type="NCBI Taxonomy" id="2829809"/>
    <lineage>
        <taxon>Bacteria</taxon>
        <taxon>Pseudomonadati</taxon>
        <taxon>Pseudomonadota</taxon>
        <taxon>Gammaproteobacteria</taxon>
        <taxon>Alteromonadales</taxon>
        <taxon>Shewanellaceae</taxon>
        <taxon>Shewanella</taxon>
    </lineage>
</organism>
<keyword evidence="2" id="KW-1185">Reference proteome</keyword>
<gene>
    <name evidence="1" type="ORF">KDN34_07235</name>
</gene>
<protein>
    <submittedName>
        <fullName evidence="1">Uncharacterized protein</fullName>
    </submittedName>
</protein>
<reference evidence="1 2" key="1">
    <citation type="submission" date="2021-04" db="EMBL/GenBank/DDBJ databases">
        <title>Novel species identification of genus Shewanella.</title>
        <authorList>
            <person name="Liu G."/>
        </authorList>
    </citation>
    <scope>NUCLEOTIDE SEQUENCE [LARGE SCALE GENOMIC DNA]</scope>
    <source>
        <strain evidence="1 2">FJAT-54481</strain>
    </source>
</reference>
<evidence type="ECO:0000313" key="1">
    <source>
        <dbReference type="EMBL" id="QUN07564.1"/>
    </source>
</evidence>
<sequence>MQDLVKYIRLFSQHGRLVTLPQVVAVIGQSDDEEETEDVVGQYIQLVLAPEYADICMRQSADEYYFFSRKHIVESYANRWLAIRRGEVLQTLVNQVRDFSCRHKAVVEEIVLRSKPYELDNESQQALREQLDADPECCDIAYAINAKGEGYYYSTRGLTARYAKVLANYDPYEWSC</sequence>
<dbReference type="EMBL" id="CP073587">
    <property type="protein sequence ID" value="QUN07564.1"/>
    <property type="molecule type" value="Genomic_DNA"/>
</dbReference>
<accession>A0ABX7YZ79</accession>
<dbReference type="Proteomes" id="UP000679575">
    <property type="component" value="Chromosome"/>
</dbReference>
<name>A0ABX7YZ79_9GAMM</name>
<proteinExistence type="predicted"/>
<evidence type="ECO:0000313" key="2">
    <source>
        <dbReference type="Proteomes" id="UP000679575"/>
    </source>
</evidence>